<name>A0AAE9N3A5_9BRAD</name>
<dbReference type="Gene3D" id="6.10.140.1340">
    <property type="match status" value="1"/>
</dbReference>
<sequence>MTTTRNRVPLHSSEIDNRRIRRTMQANVAYFAEHRDQIGDRLREIDREWDIERAIEANAAVVGFTGTVLAATSDRRWLALPALVTSFLFQHAVQGWCPPVPVVRKLGFRTSYEIEEERRALMALRGDFGQRAENADAALRASRGTANAPLPA</sequence>
<dbReference type="AlphaFoldDB" id="A0AAE9N3A5"/>
<gene>
    <name evidence="1" type="ORF">DCM83_00725</name>
</gene>
<organism evidence="1 2">
    <name type="scientific">Bradyrhizobium betae</name>
    <dbReference type="NCBI Taxonomy" id="244734"/>
    <lineage>
        <taxon>Bacteria</taxon>
        <taxon>Pseudomonadati</taxon>
        <taxon>Pseudomonadota</taxon>
        <taxon>Alphaproteobacteria</taxon>
        <taxon>Hyphomicrobiales</taxon>
        <taxon>Nitrobacteraceae</taxon>
        <taxon>Bradyrhizobium</taxon>
    </lineage>
</organism>
<dbReference type="RefSeq" id="WP_257178073.1">
    <property type="nucleotide sequence ID" value="NZ_CP028989.1"/>
</dbReference>
<dbReference type="Proteomes" id="UP001058872">
    <property type="component" value="Chromosome"/>
</dbReference>
<reference evidence="1" key="1">
    <citation type="submission" date="2018-04" db="EMBL/GenBank/DDBJ databases">
        <title>Genomes of Endosymbiotic and Endophytic Bradyrhizobium Publication status.</title>
        <authorList>
            <person name="Guha S."/>
            <person name="Jorrin B."/>
            <person name="Sarkar M."/>
            <person name="Poole P.S."/>
            <person name="DasGupta M."/>
        </authorList>
    </citation>
    <scope>NUCLEOTIDE SEQUENCE</scope>
    <source>
        <strain evidence="1">WBOS16</strain>
    </source>
</reference>
<evidence type="ECO:0000313" key="1">
    <source>
        <dbReference type="EMBL" id="UUO63892.1"/>
    </source>
</evidence>
<protein>
    <recommendedName>
        <fullName evidence="3">DUF2892 domain-containing protein</fullName>
    </recommendedName>
</protein>
<dbReference type="EMBL" id="CP028989">
    <property type="protein sequence ID" value="UUO63892.1"/>
    <property type="molecule type" value="Genomic_DNA"/>
</dbReference>
<proteinExistence type="predicted"/>
<evidence type="ECO:0000313" key="2">
    <source>
        <dbReference type="Proteomes" id="UP001058872"/>
    </source>
</evidence>
<evidence type="ECO:0008006" key="3">
    <source>
        <dbReference type="Google" id="ProtNLM"/>
    </source>
</evidence>
<accession>A0AAE9N3A5</accession>